<comment type="similarity">
    <text evidence="2">Belongs to the CarA family.</text>
</comment>
<dbReference type="OrthoDB" id="434at2759"/>
<comment type="catalytic activity">
    <reaction evidence="11">
        <text>hydrogencarbonate + L-glutamine + 2 ATP + H2O = carbamoyl phosphate + L-glutamate + 2 ADP + phosphate + 2 H(+)</text>
        <dbReference type="Rhea" id="RHEA:18633"/>
        <dbReference type="ChEBI" id="CHEBI:15377"/>
        <dbReference type="ChEBI" id="CHEBI:15378"/>
        <dbReference type="ChEBI" id="CHEBI:17544"/>
        <dbReference type="ChEBI" id="CHEBI:29985"/>
        <dbReference type="ChEBI" id="CHEBI:30616"/>
        <dbReference type="ChEBI" id="CHEBI:43474"/>
        <dbReference type="ChEBI" id="CHEBI:58228"/>
        <dbReference type="ChEBI" id="CHEBI:58359"/>
        <dbReference type="ChEBI" id="CHEBI:456216"/>
        <dbReference type="EC" id="6.3.5.5"/>
    </reaction>
</comment>
<dbReference type="PRINTS" id="PR00096">
    <property type="entry name" value="GATASE"/>
</dbReference>
<dbReference type="InterPro" id="IPR050472">
    <property type="entry name" value="Anth_synth/Amidotransfase"/>
</dbReference>
<keyword evidence="16" id="KW-1185">Reference proteome</keyword>
<evidence type="ECO:0000256" key="11">
    <source>
        <dbReference type="ARBA" id="ARBA00048816"/>
    </source>
</evidence>
<dbReference type="SUPFAM" id="SSF52317">
    <property type="entry name" value="Class I glutamine amidotransferase-like"/>
    <property type="match status" value="1"/>
</dbReference>
<keyword evidence="7" id="KW-0315">Glutamine amidotransferase</keyword>
<dbReference type="NCBIfam" id="NF009475">
    <property type="entry name" value="PRK12838.1"/>
    <property type="match status" value="1"/>
</dbReference>
<evidence type="ECO:0000256" key="7">
    <source>
        <dbReference type="ARBA" id="ARBA00022962"/>
    </source>
</evidence>
<dbReference type="EC" id="6.3.5.5" evidence="3"/>
<dbReference type="InterPro" id="IPR017926">
    <property type="entry name" value="GATASE"/>
</dbReference>
<keyword evidence="4" id="KW-0436">Ligase</keyword>
<evidence type="ECO:0000256" key="12">
    <source>
        <dbReference type="ARBA" id="ARBA00049285"/>
    </source>
</evidence>
<sequence length="489" mass="52293">MPTSSAFARLRPRAAAALRSGRACPTPPAPPPAAGRLFATAADGRAPPAPARRCPEPAGARTEPVKATLKILGGPSFEGRSFGADTSVAGEAVFTTSLVGYPESMTDPSYAGQILVFTQPLIGNYGVPPAAVDRFGLLTHFESAKIHPSAIVVCDYAARYSHWNAVSSLGDWCKAHNVPAVTGVDTREIVHVLRENGSSPASLVVGADGAFEPDYVDPNTLHLVDRVSVKSPVVYNRGGDVRVALVDCGVKQNIIRCLCAGGAEVVLLPWDYDFIKDGDRFDGLFVSNGPGDPRHCVATVGHLRVAVETWDKPIFGICMGNQLLGMAAGLKVKKMRFGNRGHNQPAVNLRTGQCVITSQNHSLLETFRTPLPPPPRRPSHSVSQGFALDDTEMPAMWERYFVNANDGSNEGIRHATKPFCSVQFHPEYCGGPRDCEPLFDEFLAAVRRRKAEKARSAFASPSSREVPPGPAPPPEARAATAFEAFAIPA</sequence>
<dbReference type="Pfam" id="PF00117">
    <property type="entry name" value="GATase"/>
    <property type="match status" value="2"/>
</dbReference>
<evidence type="ECO:0000256" key="8">
    <source>
        <dbReference type="ARBA" id="ARBA00044031"/>
    </source>
</evidence>
<dbReference type="PRINTS" id="PR00099">
    <property type="entry name" value="CPSGATASE"/>
</dbReference>
<keyword evidence="5" id="KW-0547">Nucleotide-binding</keyword>
<feature type="region of interest" description="Disordered" evidence="13">
    <location>
        <begin position="18"/>
        <end position="38"/>
    </location>
</feature>
<dbReference type="Pfam" id="PF00988">
    <property type="entry name" value="CPSase_sm_chain"/>
    <property type="match status" value="1"/>
</dbReference>
<dbReference type="HAMAP" id="MF_01209">
    <property type="entry name" value="CPSase_S_chain"/>
    <property type="match status" value="1"/>
</dbReference>
<accession>A0A8H8DL92</accession>
<dbReference type="PANTHER" id="PTHR43418">
    <property type="entry name" value="MULTIFUNCTIONAL TRYPTOPHAN BIOSYNTHESIS PROTEIN-RELATED"/>
    <property type="match status" value="1"/>
</dbReference>
<evidence type="ECO:0000256" key="9">
    <source>
        <dbReference type="ARBA" id="ARBA00044168"/>
    </source>
</evidence>
<feature type="domain" description="Carbamoyl-phosphate synthase small subunit N-terminal" evidence="14">
    <location>
        <begin position="65"/>
        <end position="204"/>
    </location>
</feature>
<dbReference type="CDD" id="cd01744">
    <property type="entry name" value="GATase1_CPSase"/>
    <property type="match status" value="1"/>
</dbReference>
<gene>
    <name evidence="15" type="ORF">BJ554DRAFT_3986</name>
</gene>
<evidence type="ECO:0000313" key="16">
    <source>
        <dbReference type="Proteomes" id="UP000673691"/>
    </source>
</evidence>
<name>A0A8H8DL92_9FUNG</name>
<dbReference type="AlphaFoldDB" id="A0A8H8DL92"/>
<evidence type="ECO:0000256" key="2">
    <source>
        <dbReference type="ARBA" id="ARBA00007800"/>
    </source>
</evidence>
<dbReference type="GO" id="GO:0006541">
    <property type="term" value="P:glutamine metabolic process"/>
    <property type="evidence" value="ECO:0007669"/>
    <property type="project" value="InterPro"/>
</dbReference>
<dbReference type="InterPro" id="IPR006274">
    <property type="entry name" value="CarbamoylP_synth_ssu"/>
</dbReference>
<comment type="catalytic activity">
    <reaction evidence="12">
        <text>L-glutamine + H2O = L-glutamate + NH4(+)</text>
        <dbReference type="Rhea" id="RHEA:15889"/>
        <dbReference type="ChEBI" id="CHEBI:15377"/>
        <dbReference type="ChEBI" id="CHEBI:28938"/>
        <dbReference type="ChEBI" id="CHEBI:29985"/>
        <dbReference type="ChEBI" id="CHEBI:58359"/>
    </reaction>
</comment>
<evidence type="ECO:0000256" key="5">
    <source>
        <dbReference type="ARBA" id="ARBA00022741"/>
    </source>
</evidence>
<evidence type="ECO:0000256" key="3">
    <source>
        <dbReference type="ARBA" id="ARBA00012738"/>
    </source>
</evidence>
<feature type="region of interest" description="Disordered" evidence="13">
    <location>
        <begin position="454"/>
        <end position="476"/>
    </location>
</feature>
<dbReference type="GO" id="GO:0006207">
    <property type="term" value="P:'de novo' pyrimidine nucleobase biosynthetic process"/>
    <property type="evidence" value="ECO:0007669"/>
    <property type="project" value="InterPro"/>
</dbReference>
<comment type="caution">
    <text evidence="15">The sequence shown here is derived from an EMBL/GenBank/DDBJ whole genome shotgun (WGS) entry which is preliminary data.</text>
</comment>
<dbReference type="InterPro" id="IPR036480">
    <property type="entry name" value="CarbP_synth_ssu_N_sf"/>
</dbReference>
<dbReference type="FunFam" id="3.50.30.20:FF:000003">
    <property type="entry name" value="Carbamoyl-phosphate synthase arginine-specific small chain"/>
    <property type="match status" value="1"/>
</dbReference>
<dbReference type="Gene3D" id="3.50.30.20">
    <property type="entry name" value="Carbamoyl-phosphate synthase small subunit, N-terminal domain"/>
    <property type="match status" value="1"/>
</dbReference>
<evidence type="ECO:0000313" key="15">
    <source>
        <dbReference type="EMBL" id="KAG5462699.1"/>
    </source>
</evidence>
<dbReference type="PANTHER" id="PTHR43418:SF7">
    <property type="entry name" value="CARBAMOYL-PHOSPHATE SYNTHASE SMALL CHAIN"/>
    <property type="match status" value="1"/>
</dbReference>
<dbReference type="EMBL" id="JAEFCI010001758">
    <property type="protein sequence ID" value="KAG5462699.1"/>
    <property type="molecule type" value="Genomic_DNA"/>
</dbReference>
<evidence type="ECO:0000256" key="4">
    <source>
        <dbReference type="ARBA" id="ARBA00022598"/>
    </source>
</evidence>
<evidence type="ECO:0000256" key="13">
    <source>
        <dbReference type="SAM" id="MobiDB-lite"/>
    </source>
</evidence>
<evidence type="ECO:0000259" key="14">
    <source>
        <dbReference type="SMART" id="SM01097"/>
    </source>
</evidence>
<dbReference type="PROSITE" id="PS51273">
    <property type="entry name" value="GATASE_TYPE_1"/>
    <property type="match status" value="1"/>
</dbReference>
<comment type="subunit">
    <text evidence="8">Heterodimer composed of 2 chains; the small (or glutamine) chain promotes the hydrolysis of glutamine to ammonia, which is used by the large (or ammonia) chain to synthesize carbamoyl phosphate.</text>
</comment>
<dbReference type="NCBIfam" id="TIGR01368">
    <property type="entry name" value="CPSaseIIsmall"/>
    <property type="match status" value="1"/>
</dbReference>
<evidence type="ECO:0000256" key="6">
    <source>
        <dbReference type="ARBA" id="ARBA00022840"/>
    </source>
</evidence>
<dbReference type="Gene3D" id="3.40.50.880">
    <property type="match status" value="1"/>
</dbReference>
<dbReference type="GO" id="GO:0004088">
    <property type="term" value="F:carbamoyl-phosphate synthase (glutamine-hydrolyzing) activity"/>
    <property type="evidence" value="ECO:0007669"/>
    <property type="project" value="UniProtKB-EC"/>
</dbReference>
<dbReference type="SMART" id="SM01097">
    <property type="entry name" value="CPSase_sm_chain"/>
    <property type="match status" value="1"/>
</dbReference>
<organism evidence="15 16">
    <name type="scientific">Olpidium bornovanus</name>
    <dbReference type="NCBI Taxonomy" id="278681"/>
    <lineage>
        <taxon>Eukaryota</taxon>
        <taxon>Fungi</taxon>
        <taxon>Fungi incertae sedis</taxon>
        <taxon>Olpidiomycota</taxon>
        <taxon>Olpidiomycotina</taxon>
        <taxon>Olpidiomycetes</taxon>
        <taxon>Olpidiales</taxon>
        <taxon>Olpidiaceae</taxon>
        <taxon>Olpidium</taxon>
    </lineage>
</organism>
<dbReference type="InterPro" id="IPR029062">
    <property type="entry name" value="Class_I_gatase-like"/>
</dbReference>
<dbReference type="GO" id="GO:0005524">
    <property type="term" value="F:ATP binding"/>
    <property type="evidence" value="ECO:0007669"/>
    <property type="project" value="UniProtKB-KW"/>
</dbReference>
<dbReference type="InterPro" id="IPR002474">
    <property type="entry name" value="CarbamoylP_synth_ssu_N"/>
</dbReference>
<evidence type="ECO:0000256" key="10">
    <source>
        <dbReference type="ARBA" id="ARBA00044340"/>
    </source>
</evidence>
<protein>
    <recommendedName>
        <fullName evidence="9">Carbamoyl phosphate synthase arginine-specific small chain</fullName>
        <ecNumber evidence="3">6.3.5.5</ecNumber>
    </recommendedName>
    <alternativeName>
        <fullName evidence="10">Arginine-specific carbamoyl phosphate synthetase, glutamine chain</fullName>
    </alternativeName>
</protein>
<reference evidence="15 16" key="1">
    <citation type="journal article" name="Sci. Rep.">
        <title>Genome-scale phylogenetic analyses confirm Olpidium as the closest living zoosporic fungus to the non-flagellated, terrestrial fungi.</title>
        <authorList>
            <person name="Chang Y."/>
            <person name="Rochon D."/>
            <person name="Sekimoto S."/>
            <person name="Wang Y."/>
            <person name="Chovatia M."/>
            <person name="Sandor L."/>
            <person name="Salamov A."/>
            <person name="Grigoriev I.V."/>
            <person name="Stajich J.E."/>
            <person name="Spatafora J.W."/>
        </authorList>
    </citation>
    <scope>NUCLEOTIDE SEQUENCE [LARGE SCALE GENOMIC DNA]</scope>
    <source>
        <strain evidence="15">S191</strain>
    </source>
</reference>
<dbReference type="SUPFAM" id="SSF52021">
    <property type="entry name" value="Carbamoyl phosphate synthetase, small subunit N-terminal domain"/>
    <property type="match status" value="1"/>
</dbReference>
<proteinExistence type="inferred from homology"/>
<dbReference type="Proteomes" id="UP000673691">
    <property type="component" value="Unassembled WGS sequence"/>
</dbReference>
<keyword evidence="6" id="KW-0067">ATP-binding</keyword>
<evidence type="ECO:0000256" key="1">
    <source>
        <dbReference type="ARBA" id="ARBA00005077"/>
    </source>
</evidence>
<comment type="pathway">
    <text evidence="1">Amino-acid biosynthesis; L-arginine biosynthesis; carbamoyl phosphate from bicarbonate: step 1/1.</text>
</comment>
<dbReference type="InterPro" id="IPR035686">
    <property type="entry name" value="CPSase_GATase1"/>
</dbReference>